<evidence type="ECO:0000259" key="3">
    <source>
        <dbReference type="PROSITE" id="PS51004"/>
    </source>
</evidence>
<evidence type="ECO:0000256" key="1">
    <source>
        <dbReference type="PROSITE-ProRule" id="PRU00352"/>
    </source>
</evidence>
<dbReference type="Gene3D" id="2.130.10.10">
    <property type="entry name" value="YVTN repeat-like/Quinoprotein amine dehydrogenase"/>
    <property type="match status" value="1"/>
</dbReference>
<dbReference type="Pfam" id="PF01403">
    <property type="entry name" value="Sema"/>
    <property type="match status" value="1"/>
</dbReference>
<dbReference type="GO" id="GO:0030215">
    <property type="term" value="F:semaphorin receptor binding"/>
    <property type="evidence" value="ECO:0007669"/>
    <property type="project" value="InterPro"/>
</dbReference>
<dbReference type="InterPro" id="IPR036352">
    <property type="entry name" value="Semap_dom_sf"/>
</dbReference>
<proteinExistence type="predicted"/>
<dbReference type="Proteomes" id="UP001152320">
    <property type="component" value="Chromosome 8"/>
</dbReference>
<name>A0A9Q1C3G9_HOLLE</name>
<dbReference type="Gene3D" id="3.30.1680.10">
    <property type="entry name" value="ligand-binding face of the semaphorins, domain 2"/>
    <property type="match status" value="1"/>
</dbReference>
<comment type="caution">
    <text evidence="1">Lacks conserved residue(s) required for the propagation of feature annotation.</text>
</comment>
<organism evidence="4 5">
    <name type="scientific">Holothuria leucospilota</name>
    <name type="common">Black long sea cucumber</name>
    <name type="synonym">Mertensiothuria leucospilota</name>
    <dbReference type="NCBI Taxonomy" id="206669"/>
    <lineage>
        <taxon>Eukaryota</taxon>
        <taxon>Metazoa</taxon>
        <taxon>Echinodermata</taxon>
        <taxon>Eleutherozoa</taxon>
        <taxon>Echinozoa</taxon>
        <taxon>Holothuroidea</taxon>
        <taxon>Aspidochirotacea</taxon>
        <taxon>Aspidochirotida</taxon>
        <taxon>Holothuriidae</taxon>
        <taxon>Holothuria</taxon>
    </lineage>
</organism>
<dbReference type="EMBL" id="JAIZAY010000008">
    <property type="protein sequence ID" value="KAJ8037479.1"/>
    <property type="molecule type" value="Genomic_DNA"/>
</dbReference>
<dbReference type="SUPFAM" id="SSF101912">
    <property type="entry name" value="Sema domain"/>
    <property type="match status" value="1"/>
</dbReference>
<protein>
    <submittedName>
        <fullName evidence="4">Semaphorin-1A</fullName>
    </submittedName>
</protein>
<sequence>MMTYSRVGKVCRHEWSKNSTEWVTFHKARLFCASEDDVEYNYLGNYTSLWEGMFCLFSPGRKNTSLLSLGVIKTIKANNKESALCTFTTKSVMQSMRGEISDPLSDRSGTGHTFPMQDKYLPEDFTPGQCNGADLTDWQITFMRTHSLKFNPVERENFLYNASSHFTRLLSDTQDTLGGESYVVLFIGTGDGRLLKLVQLKNGGVNVLEEILLTPVADVITELEMIQTDEGKMVRVLSATSDDPFTVPVQRCVNMSACACTQDPYCVWNLDDNLCEELSDNLSSDRFNQSVEEKHTCSRNKTHPALLITSYRLPPTTMKPATTKGQEITDKVLPAPQDDTSISSQQDQGVAQMWVIYIVILLGVGALVTIGIVSYKKYKQRRYHTVCCVSTGEELKIRTTRTSITLEPLVDMPDISELRVIDSGLRPRVVKTFLGRIKLKFENLTPSTRYIIGKDERRTWEATTKGPRLEVLDVTKNSISVKISDWNDDLCGTIKLTSQEWSREKPLIRAPFEKILIDGLLPNIEYTVTLEITYGSPNNTSRIPYKPVRTKEETFQIESDGDAHILRWNDLPHQISELHIATCCHLSDDIKVDVTERSVVMKNLSQVEDLTIEVKGMLQSSEYVMATLCYDARPSGACAELLCPSTMQDLIADIQFRKNLSLLVDGTKLGYLMYCETLGYNREEASVFWKVPLFPENKFLRPLYDKNEEKNMNISVKELLSNYEKLLNSKSSSCETDLQECLPIVSIMENLASFEPKCEACCVIFRRVHHKWKCRGFKDCLPQNC</sequence>
<dbReference type="InterPro" id="IPR001627">
    <property type="entry name" value="Semap_dom"/>
</dbReference>
<dbReference type="GO" id="GO:0030335">
    <property type="term" value="P:positive regulation of cell migration"/>
    <property type="evidence" value="ECO:0007669"/>
    <property type="project" value="TreeGrafter"/>
</dbReference>
<evidence type="ECO:0000256" key="2">
    <source>
        <dbReference type="SAM" id="Phobius"/>
    </source>
</evidence>
<gene>
    <name evidence="4" type="ORF">HOLleu_18302</name>
</gene>
<dbReference type="InterPro" id="IPR015943">
    <property type="entry name" value="WD40/YVTN_repeat-like_dom_sf"/>
</dbReference>
<keyword evidence="2" id="KW-0472">Membrane</keyword>
<dbReference type="AlphaFoldDB" id="A0A9Q1C3G9"/>
<reference evidence="4" key="1">
    <citation type="submission" date="2021-10" db="EMBL/GenBank/DDBJ databases">
        <title>Tropical sea cucumber genome reveals ecological adaptation and Cuvierian tubules defense mechanism.</title>
        <authorList>
            <person name="Chen T."/>
        </authorList>
    </citation>
    <scope>NUCLEOTIDE SEQUENCE</scope>
    <source>
        <strain evidence="4">Nanhai2018</strain>
        <tissue evidence="4">Muscle</tissue>
    </source>
</reference>
<comment type="caution">
    <text evidence="4">The sequence shown here is derived from an EMBL/GenBank/DDBJ whole genome shotgun (WGS) entry which is preliminary data.</text>
</comment>
<dbReference type="GO" id="GO:0005886">
    <property type="term" value="C:plasma membrane"/>
    <property type="evidence" value="ECO:0007669"/>
    <property type="project" value="TreeGrafter"/>
</dbReference>
<dbReference type="InterPro" id="IPR027231">
    <property type="entry name" value="Semaphorin"/>
</dbReference>
<dbReference type="PANTHER" id="PTHR11036">
    <property type="entry name" value="SEMAPHORIN"/>
    <property type="match status" value="1"/>
</dbReference>
<dbReference type="GO" id="GO:0007411">
    <property type="term" value="P:axon guidance"/>
    <property type="evidence" value="ECO:0007669"/>
    <property type="project" value="TreeGrafter"/>
</dbReference>
<keyword evidence="2" id="KW-0812">Transmembrane</keyword>
<evidence type="ECO:0000313" key="5">
    <source>
        <dbReference type="Proteomes" id="UP001152320"/>
    </source>
</evidence>
<dbReference type="PANTHER" id="PTHR11036:SF127">
    <property type="entry name" value="SEMAPHORIN-1A"/>
    <property type="match status" value="1"/>
</dbReference>
<keyword evidence="5" id="KW-1185">Reference proteome</keyword>
<accession>A0A9Q1C3G9</accession>
<dbReference type="OrthoDB" id="9934005at2759"/>
<dbReference type="GO" id="GO:0071526">
    <property type="term" value="P:semaphorin-plexin signaling pathway"/>
    <property type="evidence" value="ECO:0007669"/>
    <property type="project" value="TreeGrafter"/>
</dbReference>
<dbReference type="PROSITE" id="PS51004">
    <property type="entry name" value="SEMA"/>
    <property type="match status" value="1"/>
</dbReference>
<keyword evidence="2" id="KW-1133">Transmembrane helix</keyword>
<feature type="transmembrane region" description="Helical" evidence="2">
    <location>
        <begin position="354"/>
        <end position="375"/>
    </location>
</feature>
<dbReference type="GO" id="GO:0045499">
    <property type="term" value="F:chemorepellent activity"/>
    <property type="evidence" value="ECO:0007669"/>
    <property type="project" value="TreeGrafter"/>
</dbReference>
<evidence type="ECO:0000313" key="4">
    <source>
        <dbReference type="EMBL" id="KAJ8037479.1"/>
    </source>
</evidence>
<feature type="domain" description="Sema" evidence="3">
    <location>
        <begin position="1"/>
        <end position="249"/>
    </location>
</feature>